<dbReference type="Proteomes" id="UP000799424">
    <property type="component" value="Unassembled WGS sequence"/>
</dbReference>
<protein>
    <submittedName>
        <fullName evidence="1">Uncharacterized protein</fullName>
    </submittedName>
</protein>
<sequence>MTNAGLHIQLPMIPVTARQVMDLEQHTSLFTDLHFAFLACKPRGRTALVAVCLQKASRVAFPKYWRVAFDRQTLLEIKRPMHERHSIGITSFVPIWISRAPVTVDIHSKTRLPNSVETVSFELWFKDLSALGGLFSGSEMKQSKQVVAKEAYERLESLGDEVPLEFSLSERRLKHYLSSTISARGSEHDVITFHGWTKEGYGVAPGFAGIAFGVVNGYLWMELPVAHPDTMHKTLFQDYSFPVGNTWRYSGPQISVYTESRGDFEFKATARNPRYFGKFVRSNEVLTSSSESLDSLIENLTTHYLRLYVWRAQTFTGLGGIIVR</sequence>
<keyword evidence="2" id="KW-1185">Reference proteome</keyword>
<organism evidence="1 2">
    <name type="scientific">Ophiobolus disseminans</name>
    <dbReference type="NCBI Taxonomy" id="1469910"/>
    <lineage>
        <taxon>Eukaryota</taxon>
        <taxon>Fungi</taxon>
        <taxon>Dikarya</taxon>
        <taxon>Ascomycota</taxon>
        <taxon>Pezizomycotina</taxon>
        <taxon>Dothideomycetes</taxon>
        <taxon>Pleosporomycetidae</taxon>
        <taxon>Pleosporales</taxon>
        <taxon>Pleosporineae</taxon>
        <taxon>Phaeosphaeriaceae</taxon>
        <taxon>Ophiobolus</taxon>
    </lineage>
</organism>
<evidence type="ECO:0000313" key="1">
    <source>
        <dbReference type="EMBL" id="KAF2822885.1"/>
    </source>
</evidence>
<gene>
    <name evidence="1" type="ORF">CC86DRAFT_73383</name>
</gene>
<accession>A0A6A6ZRI5</accession>
<reference evidence="1" key="1">
    <citation type="journal article" date="2020" name="Stud. Mycol.">
        <title>101 Dothideomycetes genomes: a test case for predicting lifestyles and emergence of pathogens.</title>
        <authorList>
            <person name="Haridas S."/>
            <person name="Albert R."/>
            <person name="Binder M."/>
            <person name="Bloem J."/>
            <person name="Labutti K."/>
            <person name="Salamov A."/>
            <person name="Andreopoulos B."/>
            <person name="Baker S."/>
            <person name="Barry K."/>
            <person name="Bills G."/>
            <person name="Bluhm B."/>
            <person name="Cannon C."/>
            <person name="Castanera R."/>
            <person name="Culley D."/>
            <person name="Daum C."/>
            <person name="Ezra D."/>
            <person name="Gonzalez J."/>
            <person name="Henrissat B."/>
            <person name="Kuo A."/>
            <person name="Liang C."/>
            <person name="Lipzen A."/>
            <person name="Lutzoni F."/>
            <person name="Magnuson J."/>
            <person name="Mondo S."/>
            <person name="Nolan M."/>
            <person name="Ohm R."/>
            <person name="Pangilinan J."/>
            <person name="Park H.-J."/>
            <person name="Ramirez L."/>
            <person name="Alfaro M."/>
            <person name="Sun H."/>
            <person name="Tritt A."/>
            <person name="Yoshinaga Y."/>
            <person name="Zwiers L.-H."/>
            <person name="Turgeon B."/>
            <person name="Goodwin S."/>
            <person name="Spatafora J."/>
            <person name="Crous P."/>
            <person name="Grigoriev I."/>
        </authorList>
    </citation>
    <scope>NUCLEOTIDE SEQUENCE</scope>
    <source>
        <strain evidence="1">CBS 113818</strain>
    </source>
</reference>
<proteinExistence type="predicted"/>
<evidence type="ECO:0000313" key="2">
    <source>
        <dbReference type="Proteomes" id="UP000799424"/>
    </source>
</evidence>
<dbReference type="EMBL" id="MU006233">
    <property type="protein sequence ID" value="KAF2822885.1"/>
    <property type="molecule type" value="Genomic_DNA"/>
</dbReference>
<name>A0A6A6ZRI5_9PLEO</name>
<dbReference type="AlphaFoldDB" id="A0A6A6ZRI5"/>